<dbReference type="PROSITE" id="PS50262">
    <property type="entry name" value="G_PROTEIN_RECEP_F1_2"/>
    <property type="match status" value="1"/>
</dbReference>
<comment type="subcellular location">
    <subcellularLocation>
        <location evidence="1">Membrane</location>
        <topology evidence="1">Multi-pass membrane protein</topology>
    </subcellularLocation>
</comment>
<name>A0A833VUY2_9HYME</name>
<reference evidence="11" key="1">
    <citation type="submission" date="2019-11" db="EMBL/GenBank/DDBJ databases">
        <title>The nuclear and mitochondrial genomes of Frieseomelitta varia - a highly eusocial stingless bee (Meliponini) with a permanently sterile worker caste.</title>
        <authorList>
            <person name="Freitas F.C.P."/>
            <person name="Lourenco A.P."/>
            <person name="Nunes F.M.F."/>
            <person name="Paschoal A.R."/>
            <person name="Abreu F.C.P."/>
            <person name="Barbin F.O."/>
            <person name="Bataglia L."/>
            <person name="Cardoso-Junior C.A.M."/>
            <person name="Cervoni M.S."/>
            <person name="Silva S.R."/>
            <person name="Dalarmi F."/>
            <person name="Del Lama M.A."/>
            <person name="Depintor T.S."/>
            <person name="Ferreira K.M."/>
            <person name="Goria P.S."/>
            <person name="Jaskot M.C."/>
            <person name="Lago D.C."/>
            <person name="Luna-Lucena D."/>
            <person name="Moda L.M."/>
            <person name="Nascimento L."/>
            <person name="Pedrino M."/>
            <person name="Rabico F.O."/>
            <person name="Sanches F.C."/>
            <person name="Santos D.E."/>
            <person name="Santos C.G."/>
            <person name="Vieira J."/>
            <person name="Lopes T.F."/>
            <person name="Barchuk A.R."/>
            <person name="Hartfelder K."/>
            <person name="Simoes Z.L.P."/>
            <person name="Bitondi M.M.G."/>
            <person name="Pinheiro D.G."/>
        </authorList>
    </citation>
    <scope>NUCLEOTIDE SEQUENCE</scope>
    <source>
        <strain evidence="11">USP_RPSP 00005682</strain>
        <tissue evidence="11">Whole individual</tissue>
    </source>
</reference>
<keyword evidence="3 9" id="KW-0812">Transmembrane</keyword>
<evidence type="ECO:0000256" key="3">
    <source>
        <dbReference type="ARBA" id="ARBA00022692"/>
    </source>
</evidence>
<evidence type="ECO:0000256" key="6">
    <source>
        <dbReference type="ARBA" id="ARBA00023136"/>
    </source>
</evidence>
<evidence type="ECO:0000256" key="7">
    <source>
        <dbReference type="ARBA" id="ARBA00023170"/>
    </source>
</evidence>
<evidence type="ECO:0000313" key="11">
    <source>
        <dbReference type="EMBL" id="KAF3425440.1"/>
    </source>
</evidence>
<dbReference type="InterPro" id="IPR000276">
    <property type="entry name" value="GPCR_Rhodpsn"/>
</dbReference>
<evidence type="ECO:0000256" key="1">
    <source>
        <dbReference type="ARBA" id="ARBA00004141"/>
    </source>
</evidence>
<dbReference type="Gene3D" id="1.20.1070.10">
    <property type="entry name" value="Rhodopsin 7-helix transmembrane proteins"/>
    <property type="match status" value="1"/>
</dbReference>
<dbReference type="Pfam" id="PF00001">
    <property type="entry name" value="7tm_1"/>
    <property type="match status" value="1"/>
</dbReference>
<keyword evidence="7" id="KW-0675">Receptor</keyword>
<dbReference type="SUPFAM" id="SSF81321">
    <property type="entry name" value="Family A G protein-coupled receptor-like"/>
    <property type="match status" value="1"/>
</dbReference>
<gene>
    <name evidence="11" type="ORF">E2986_04267</name>
</gene>
<keyword evidence="4 9" id="KW-1133">Transmembrane helix</keyword>
<dbReference type="GO" id="GO:0005886">
    <property type="term" value="C:plasma membrane"/>
    <property type="evidence" value="ECO:0007669"/>
    <property type="project" value="TreeGrafter"/>
</dbReference>
<dbReference type="InterPro" id="IPR017452">
    <property type="entry name" value="GPCR_Rhodpsn_7TM"/>
</dbReference>
<dbReference type="EMBL" id="WNWW01000386">
    <property type="protein sequence ID" value="KAF3425440.1"/>
    <property type="molecule type" value="Genomic_DNA"/>
</dbReference>
<sequence>METSDDGTNYLHDFWKDWDLENLTEAEYLAKVLGPKYLPLKMVIPLTIAYVTIFVTGIFGNVTTCIVIIRNPSMQTATNYYLFSLAISDLTLLMLGLPNELSLFWQQYPWALGVGLCKIRAYCKQPMTILRIIVSFEFSTETCSLPDADLLTYQSLR</sequence>
<evidence type="ECO:0000259" key="10">
    <source>
        <dbReference type="PROSITE" id="PS50262"/>
    </source>
</evidence>
<organism evidence="11 12">
    <name type="scientific">Frieseomelitta varia</name>
    <dbReference type="NCBI Taxonomy" id="561572"/>
    <lineage>
        <taxon>Eukaryota</taxon>
        <taxon>Metazoa</taxon>
        <taxon>Ecdysozoa</taxon>
        <taxon>Arthropoda</taxon>
        <taxon>Hexapoda</taxon>
        <taxon>Insecta</taxon>
        <taxon>Pterygota</taxon>
        <taxon>Neoptera</taxon>
        <taxon>Endopterygota</taxon>
        <taxon>Hymenoptera</taxon>
        <taxon>Apocrita</taxon>
        <taxon>Aculeata</taxon>
        <taxon>Apoidea</taxon>
        <taxon>Anthophila</taxon>
        <taxon>Apidae</taxon>
        <taxon>Frieseomelitta</taxon>
    </lineage>
</organism>
<feature type="transmembrane region" description="Helical" evidence="9">
    <location>
        <begin position="80"/>
        <end position="97"/>
    </location>
</feature>
<accession>A0A833VUY2</accession>
<feature type="transmembrane region" description="Helical" evidence="9">
    <location>
        <begin position="42"/>
        <end position="68"/>
    </location>
</feature>
<protein>
    <recommendedName>
        <fullName evidence="10">G-protein coupled receptors family 1 profile domain-containing protein</fullName>
    </recommendedName>
</protein>
<evidence type="ECO:0000256" key="5">
    <source>
        <dbReference type="ARBA" id="ARBA00023040"/>
    </source>
</evidence>
<evidence type="ECO:0000313" key="12">
    <source>
        <dbReference type="Proteomes" id="UP000655588"/>
    </source>
</evidence>
<comment type="similarity">
    <text evidence="2">Belongs to the G-protein coupled receptor 1 family.</text>
</comment>
<evidence type="ECO:0000256" key="9">
    <source>
        <dbReference type="SAM" id="Phobius"/>
    </source>
</evidence>
<feature type="domain" description="G-protein coupled receptors family 1 profile" evidence="10">
    <location>
        <begin position="60"/>
        <end position="119"/>
    </location>
</feature>
<keyword evidence="6 9" id="KW-0472">Membrane</keyword>
<dbReference type="GO" id="GO:0008188">
    <property type="term" value="F:neuropeptide receptor activity"/>
    <property type="evidence" value="ECO:0007669"/>
    <property type="project" value="TreeGrafter"/>
</dbReference>
<keyword evidence="5" id="KW-0297">G-protein coupled receptor</keyword>
<dbReference type="PANTHER" id="PTHR24243">
    <property type="entry name" value="G-PROTEIN COUPLED RECEPTOR"/>
    <property type="match status" value="1"/>
</dbReference>
<keyword evidence="12" id="KW-1185">Reference proteome</keyword>
<proteinExistence type="inferred from homology"/>
<comment type="caution">
    <text evidence="11">The sequence shown here is derived from an EMBL/GenBank/DDBJ whole genome shotgun (WGS) entry which is preliminary data.</text>
</comment>
<dbReference type="AlphaFoldDB" id="A0A833VUY2"/>
<evidence type="ECO:0000256" key="2">
    <source>
        <dbReference type="ARBA" id="ARBA00010663"/>
    </source>
</evidence>
<dbReference type="Proteomes" id="UP000655588">
    <property type="component" value="Unassembled WGS sequence"/>
</dbReference>
<dbReference type="PANTHER" id="PTHR24243:SF107">
    <property type="entry name" value="NEUROPEPTIDES CAPA RECEPTOR"/>
    <property type="match status" value="1"/>
</dbReference>
<dbReference type="PRINTS" id="PR00237">
    <property type="entry name" value="GPCRRHODOPSN"/>
</dbReference>
<evidence type="ECO:0000256" key="4">
    <source>
        <dbReference type="ARBA" id="ARBA00022989"/>
    </source>
</evidence>
<evidence type="ECO:0000256" key="8">
    <source>
        <dbReference type="ARBA" id="ARBA00023224"/>
    </source>
</evidence>
<keyword evidence="8" id="KW-0807">Transducer</keyword>